<comment type="caution">
    <text evidence="1">The sequence shown here is derived from an EMBL/GenBank/DDBJ whole genome shotgun (WGS) entry which is preliminary data.</text>
</comment>
<accession>A0ABS8HLH1</accession>
<evidence type="ECO:0000313" key="2">
    <source>
        <dbReference type="Proteomes" id="UP001165492"/>
    </source>
</evidence>
<reference evidence="1" key="1">
    <citation type="submission" date="2021-11" db="EMBL/GenBank/DDBJ databases">
        <title>Description of a new species Pelosinus isolated from the bottom sediments of Lake Baikal.</title>
        <authorList>
            <person name="Zakharyuk A."/>
        </authorList>
    </citation>
    <scope>NUCLEOTIDE SEQUENCE</scope>
    <source>
        <strain evidence="1">Bkl1</strain>
    </source>
</reference>
<organism evidence="1 2">
    <name type="scientific">Pelosinus baikalensis</name>
    <dbReference type="NCBI Taxonomy" id="2892015"/>
    <lineage>
        <taxon>Bacteria</taxon>
        <taxon>Bacillati</taxon>
        <taxon>Bacillota</taxon>
        <taxon>Negativicutes</taxon>
        <taxon>Selenomonadales</taxon>
        <taxon>Sporomusaceae</taxon>
        <taxon>Pelosinus</taxon>
    </lineage>
</organism>
<dbReference type="Proteomes" id="UP001165492">
    <property type="component" value="Unassembled WGS sequence"/>
</dbReference>
<protein>
    <submittedName>
        <fullName evidence="1">Uncharacterized protein</fullName>
    </submittedName>
</protein>
<sequence length="57" mass="6465">MLDGDERLICDAQKIREKLISSTVDGYDFVEESHMSGGAKGKAMAYIKREWTNIRNS</sequence>
<keyword evidence="2" id="KW-1185">Reference proteome</keyword>
<dbReference type="EMBL" id="JAJHJB010000002">
    <property type="protein sequence ID" value="MCC5464032.1"/>
    <property type="molecule type" value="Genomic_DNA"/>
</dbReference>
<evidence type="ECO:0000313" key="1">
    <source>
        <dbReference type="EMBL" id="MCC5464032.1"/>
    </source>
</evidence>
<name>A0ABS8HLH1_9FIRM</name>
<proteinExistence type="predicted"/>
<gene>
    <name evidence="1" type="ORF">LMF89_01490</name>
</gene>